<dbReference type="EMBL" id="MUZR01000007">
    <property type="protein sequence ID" value="OOC11104.1"/>
    <property type="molecule type" value="Genomic_DNA"/>
</dbReference>
<dbReference type="Gene3D" id="1.20.120.740">
    <property type="entry name" value="YgfB uncharacterised protein family UPF0149, PF03695"/>
    <property type="match status" value="1"/>
</dbReference>
<dbReference type="Proteomes" id="UP000189177">
    <property type="component" value="Unassembled WGS sequence"/>
</dbReference>
<accession>A0A1V3A192</accession>
<sequence length="183" mass="19968">MAQPWEERLAHGLRTMGFAQTPASAHGLITGCLVADPEAGNDLLIKSLGEALPLTENPAEAFDRLVDELRRHLLAQLYDIELGFAPLVPEDAEIETRAQALSEWADGFISGLGQTPRLGGLKPSAESAEILRDLAEIARMDPEPEDSEASEKDFEELSEYVRVGVLLIADELAPENPTRIPMQ</sequence>
<dbReference type="InterPro" id="IPR011978">
    <property type="entry name" value="YgfB-like"/>
</dbReference>
<keyword evidence="3" id="KW-1185">Reference proteome</keyword>
<dbReference type="STRING" id="252474.B1A74_02985"/>
<dbReference type="GO" id="GO:0005829">
    <property type="term" value="C:cytosol"/>
    <property type="evidence" value="ECO:0007669"/>
    <property type="project" value="TreeGrafter"/>
</dbReference>
<comment type="similarity">
    <text evidence="1">Belongs to the UPF0149 family.</text>
</comment>
<organism evidence="2 3">
    <name type="scientific">Thioalkalivibrio halophilus</name>
    <dbReference type="NCBI Taxonomy" id="252474"/>
    <lineage>
        <taxon>Bacteria</taxon>
        <taxon>Pseudomonadati</taxon>
        <taxon>Pseudomonadota</taxon>
        <taxon>Gammaproteobacteria</taxon>
        <taxon>Chromatiales</taxon>
        <taxon>Ectothiorhodospiraceae</taxon>
        <taxon>Thioalkalivibrio</taxon>
    </lineage>
</organism>
<evidence type="ECO:0000313" key="3">
    <source>
        <dbReference type="Proteomes" id="UP000189177"/>
    </source>
</evidence>
<protein>
    <recommendedName>
        <fullName evidence="4">YecA family protein</fullName>
    </recommendedName>
</protein>
<reference evidence="2 3" key="1">
    <citation type="submission" date="2017-02" db="EMBL/GenBank/DDBJ databases">
        <title>Genomic diversity within the haloalkaliphilic genus Thioalkalivibrio.</title>
        <authorList>
            <person name="Ahn A.-C."/>
            <person name="Meier-Kolthoff J."/>
            <person name="Overmars L."/>
            <person name="Richter M."/>
            <person name="Woyke T."/>
            <person name="Sorokin D.Y."/>
            <person name="Muyzer G."/>
        </authorList>
    </citation>
    <scope>NUCLEOTIDE SEQUENCE [LARGE SCALE GENOMIC DNA]</scope>
    <source>
        <strain evidence="2 3">HL17</strain>
    </source>
</reference>
<gene>
    <name evidence="2" type="ORF">B1A74_02985</name>
</gene>
<evidence type="ECO:0008006" key="4">
    <source>
        <dbReference type="Google" id="ProtNLM"/>
    </source>
</evidence>
<dbReference type="SUPFAM" id="SSF101327">
    <property type="entry name" value="YgfB-like"/>
    <property type="match status" value="1"/>
</dbReference>
<dbReference type="PANTHER" id="PTHR37528">
    <property type="entry name" value="UPF0149 PROTEIN YGFB"/>
    <property type="match status" value="1"/>
</dbReference>
<dbReference type="OrthoDB" id="9783391at2"/>
<comment type="caution">
    <text evidence="2">The sequence shown here is derived from an EMBL/GenBank/DDBJ whole genome shotgun (WGS) entry which is preliminary data.</text>
</comment>
<dbReference type="RefSeq" id="WP_018946275.1">
    <property type="nucleotide sequence ID" value="NZ_MUZR01000007.1"/>
</dbReference>
<dbReference type="Pfam" id="PF03695">
    <property type="entry name" value="UPF0149"/>
    <property type="match status" value="1"/>
</dbReference>
<dbReference type="AlphaFoldDB" id="A0A1V3A192"/>
<dbReference type="InterPro" id="IPR036255">
    <property type="entry name" value="YgfB-like_sf"/>
</dbReference>
<name>A0A1V3A192_9GAMM</name>
<proteinExistence type="inferred from homology"/>
<dbReference type="PANTHER" id="PTHR37528:SF1">
    <property type="entry name" value="UPF0149 PROTEIN YGFB"/>
    <property type="match status" value="1"/>
</dbReference>
<evidence type="ECO:0000256" key="1">
    <source>
        <dbReference type="ARBA" id="ARBA00038308"/>
    </source>
</evidence>
<evidence type="ECO:0000313" key="2">
    <source>
        <dbReference type="EMBL" id="OOC11104.1"/>
    </source>
</evidence>